<dbReference type="AlphaFoldDB" id="C5G0W2"/>
<evidence type="ECO:0000256" key="2">
    <source>
        <dbReference type="ARBA" id="ARBA00023002"/>
    </source>
</evidence>
<keyword evidence="5" id="KW-1185">Reference proteome</keyword>
<organism evidence="4 5">
    <name type="scientific">Arthroderma otae (strain ATCC MYA-4605 / CBS 113480)</name>
    <name type="common">Microsporum canis</name>
    <dbReference type="NCBI Taxonomy" id="554155"/>
    <lineage>
        <taxon>Eukaryota</taxon>
        <taxon>Fungi</taxon>
        <taxon>Dikarya</taxon>
        <taxon>Ascomycota</taxon>
        <taxon>Pezizomycotina</taxon>
        <taxon>Eurotiomycetes</taxon>
        <taxon>Eurotiomycetidae</taxon>
        <taxon>Onygenales</taxon>
        <taxon>Arthrodermataceae</taxon>
        <taxon>Microsporum</taxon>
    </lineage>
</organism>
<evidence type="ECO:0000313" key="4">
    <source>
        <dbReference type="EMBL" id="EEQ35765.1"/>
    </source>
</evidence>
<dbReference type="Proteomes" id="UP000002035">
    <property type="component" value="Unassembled WGS sequence"/>
</dbReference>
<accession>C5G0W2</accession>
<comment type="similarity">
    <text evidence="1 3">Belongs to the short-chain dehydrogenases/reductases (SDR) family.</text>
</comment>
<evidence type="ECO:0000256" key="1">
    <source>
        <dbReference type="ARBA" id="ARBA00006484"/>
    </source>
</evidence>
<dbReference type="PRINTS" id="PR00080">
    <property type="entry name" value="SDRFAMILY"/>
</dbReference>
<dbReference type="HOGENOM" id="CLU_010194_2_9_1"/>
<reference evidence="5" key="1">
    <citation type="journal article" date="2012" name="MBio">
        <title>Comparative genome analysis of Trichophyton rubrum and related dermatophytes reveals candidate genes involved in infection.</title>
        <authorList>
            <person name="Martinez D.A."/>
            <person name="Oliver B.G."/>
            <person name="Graeser Y."/>
            <person name="Goldberg J.M."/>
            <person name="Li W."/>
            <person name="Martinez-Rossi N.M."/>
            <person name="Monod M."/>
            <person name="Shelest E."/>
            <person name="Barton R.C."/>
            <person name="Birch E."/>
            <person name="Brakhage A.A."/>
            <person name="Chen Z."/>
            <person name="Gurr S.J."/>
            <person name="Heiman D."/>
            <person name="Heitman J."/>
            <person name="Kosti I."/>
            <person name="Rossi A."/>
            <person name="Saif S."/>
            <person name="Samalova M."/>
            <person name="Saunders C.W."/>
            <person name="Shea T."/>
            <person name="Summerbell R.C."/>
            <person name="Xu J."/>
            <person name="Young S."/>
            <person name="Zeng Q."/>
            <person name="Birren B.W."/>
            <person name="Cuomo C.A."/>
            <person name="White T.C."/>
        </authorList>
    </citation>
    <scope>NUCLEOTIDE SEQUENCE [LARGE SCALE GENOMIC DNA]</scope>
    <source>
        <strain evidence="5">ATCC MYA-4605 / CBS 113480</strain>
    </source>
</reference>
<sequence>MSKVWLITGCSSGFGREIALAAARRGDTVVATACNISNIEDLEKLGLNIMAKRLDVLDSDEQLNATIADIIKSVGRIDILVNNAGYVLEGAIEECSAVLPQMSSARWQSSEQWLHNYMRAQRSGTIANLGSICGWRGSASVGIYCAAKGAIALYSEALKGELSPFGIDVTCIEPGYFRTNFLVSGNRTVAKNRIPELSSITGEAKDRLDAYNKKQAGDPVKGATVIVQALTK</sequence>
<keyword evidence="2" id="KW-0560">Oxidoreductase</keyword>
<dbReference type="PANTHER" id="PTHR43976">
    <property type="entry name" value="SHORT CHAIN DEHYDROGENASE"/>
    <property type="match status" value="1"/>
</dbReference>
<dbReference type="GO" id="GO:0016491">
    <property type="term" value="F:oxidoreductase activity"/>
    <property type="evidence" value="ECO:0007669"/>
    <property type="project" value="UniProtKB-KW"/>
</dbReference>
<dbReference type="PRINTS" id="PR00081">
    <property type="entry name" value="GDHRDH"/>
</dbReference>
<dbReference type="eggNOG" id="KOG1209">
    <property type="taxonomic scope" value="Eukaryota"/>
</dbReference>
<name>C5G0W2_ARTOC</name>
<dbReference type="SUPFAM" id="SSF51735">
    <property type="entry name" value="NAD(P)-binding Rossmann-fold domains"/>
    <property type="match status" value="1"/>
</dbReference>
<protein>
    <submittedName>
        <fullName evidence="4">3-oxoacyl-[acyl-carrier-protein] reductase</fullName>
    </submittedName>
</protein>
<evidence type="ECO:0000256" key="3">
    <source>
        <dbReference type="RuleBase" id="RU000363"/>
    </source>
</evidence>
<dbReference type="InterPro" id="IPR051911">
    <property type="entry name" value="SDR_oxidoreductase"/>
</dbReference>
<dbReference type="GeneID" id="9223966"/>
<dbReference type="InterPro" id="IPR036291">
    <property type="entry name" value="NAD(P)-bd_dom_sf"/>
</dbReference>
<dbReference type="Pfam" id="PF00106">
    <property type="entry name" value="adh_short"/>
    <property type="match status" value="1"/>
</dbReference>
<dbReference type="PANTHER" id="PTHR43976:SF16">
    <property type="entry name" value="SHORT-CHAIN DEHYDROGENASE_REDUCTASE FAMILY PROTEIN"/>
    <property type="match status" value="1"/>
</dbReference>
<proteinExistence type="inferred from homology"/>
<dbReference type="Gene3D" id="3.40.50.720">
    <property type="entry name" value="NAD(P)-binding Rossmann-like Domain"/>
    <property type="match status" value="1"/>
</dbReference>
<dbReference type="STRING" id="554155.C5G0W2"/>
<dbReference type="VEuPathDB" id="FungiDB:MCYG_08584"/>
<dbReference type="OMA" id="FNIDVTC"/>
<dbReference type="InterPro" id="IPR002347">
    <property type="entry name" value="SDR_fam"/>
</dbReference>
<evidence type="ECO:0000313" key="5">
    <source>
        <dbReference type="Proteomes" id="UP000002035"/>
    </source>
</evidence>
<dbReference type="OrthoDB" id="1274115at2759"/>
<gene>
    <name evidence="4" type="ORF">MCYG_08584</name>
</gene>
<dbReference type="EMBL" id="DS995709">
    <property type="protein sequence ID" value="EEQ35765.1"/>
    <property type="molecule type" value="Genomic_DNA"/>
</dbReference>
<dbReference type="RefSeq" id="XP_002842753.1">
    <property type="nucleotide sequence ID" value="XM_002842707.1"/>
</dbReference>